<name>A0ABR9YW30_9PROT</name>
<evidence type="ECO:0000313" key="2">
    <source>
        <dbReference type="EMBL" id="MBF0888750.1"/>
    </source>
</evidence>
<gene>
    <name evidence="2" type="ORF">HKD19_09345</name>
</gene>
<protein>
    <submittedName>
        <fullName evidence="2">Uncharacterized protein</fullName>
    </submittedName>
</protein>
<comment type="caution">
    <text evidence="2">The sequence shown here is derived from an EMBL/GenBank/DDBJ whole genome shotgun (WGS) entry which is preliminary data.</text>
</comment>
<keyword evidence="1" id="KW-0732">Signal</keyword>
<reference evidence="3" key="1">
    <citation type="submission" date="2020-04" db="EMBL/GenBank/DDBJ databases">
        <title>Description of novel Gluconacetobacter.</title>
        <authorList>
            <person name="Sombolestani A."/>
        </authorList>
    </citation>
    <scope>NUCLEOTIDE SEQUENCE [LARGE SCALE GENOMIC DNA]</scope>
    <source>
        <strain evidence="3">LMG 1745</strain>
    </source>
</reference>
<feature type="chain" id="PRO_5045837406" evidence="1">
    <location>
        <begin position="24"/>
        <end position="415"/>
    </location>
</feature>
<evidence type="ECO:0000313" key="3">
    <source>
        <dbReference type="Proteomes" id="UP000662701"/>
    </source>
</evidence>
<dbReference type="EMBL" id="JABCQH010000006">
    <property type="protein sequence ID" value="MBF0888750.1"/>
    <property type="molecule type" value="Genomic_DNA"/>
</dbReference>
<organism evidence="2 3">
    <name type="scientific">Gluconobacter cadivus</name>
    <dbReference type="NCBI Taxonomy" id="2728101"/>
    <lineage>
        <taxon>Bacteria</taxon>
        <taxon>Pseudomonadati</taxon>
        <taxon>Pseudomonadota</taxon>
        <taxon>Alphaproteobacteria</taxon>
        <taxon>Acetobacterales</taxon>
        <taxon>Acetobacteraceae</taxon>
        <taxon>Gluconobacter</taxon>
    </lineage>
</organism>
<sequence length="415" mass="42284">MRRLTIAVISCLSLLLTASEAFAQNFPVERAVNNLGFQTTYQKTISVCASGCDYSSVVAAFTAAVGQAHKLATHGIIVVSVADGAYTETAQAFTNDPASSAVQVIGNTHDLTKVQVNFTHISGTNQSGFIAIGGGQIGLIDGMTINGVGAQASHTNTRTTWKNQSYGAGIMAQGGSVINLGAHMDIEHFYYGVEADDGGVVNARSGGVKAGDAGDVAFMARGNGVIVCTPCTAVRVSDLTNPDTAKLGYCYDAERGGALYIDGSTCSQFGSGGLYALTNGKMWAHGVTVSNPLNTTLAKGAYALTGGVIESQNSTFSGGYIGAEAQDLGVITCNYCTFKGASSDGVVSDGGAFLAGSSVSQNNAGYGYHAIHQGVIRIYGVTAKTTGNTVGKFAADTAGTAHGVAYTAASVFVGN</sequence>
<dbReference type="RefSeq" id="WP_194262550.1">
    <property type="nucleotide sequence ID" value="NZ_JABCQH010000006.1"/>
</dbReference>
<reference evidence="2 3" key="2">
    <citation type="submission" date="2020-11" db="EMBL/GenBank/DDBJ databases">
        <title>Description of novel Gluconobacter species.</title>
        <authorList>
            <person name="Cleenwerck I."/>
            <person name="Cnockaert M."/>
            <person name="Borremans W."/>
            <person name="Wieme A.D."/>
            <person name="De Vuyst L."/>
            <person name="Vandamme P."/>
        </authorList>
    </citation>
    <scope>NUCLEOTIDE SEQUENCE [LARGE SCALE GENOMIC DNA]</scope>
    <source>
        <strain evidence="2 3">LMG 1745</strain>
    </source>
</reference>
<proteinExistence type="predicted"/>
<feature type="signal peptide" evidence="1">
    <location>
        <begin position="1"/>
        <end position="23"/>
    </location>
</feature>
<evidence type="ECO:0000256" key="1">
    <source>
        <dbReference type="SAM" id="SignalP"/>
    </source>
</evidence>
<dbReference type="Proteomes" id="UP000662701">
    <property type="component" value="Unassembled WGS sequence"/>
</dbReference>
<keyword evidence="3" id="KW-1185">Reference proteome</keyword>
<accession>A0ABR9YW30</accession>